<evidence type="ECO:0000256" key="4">
    <source>
        <dbReference type="SAM" id="Phobius"/>
    </source>
</evidence>
<feature type="transmembrane region" description="Helical" evidence="4">
    <location>
        <begin position="348"/>
        <end position="372"/>
    </location>
</feature>
<name>A0A8J7M2C2_9BACT</name>
<feature type="transmembrane region" description="Helical" evidence="4">
    <location>
        <begin position="49"/>
        <end position="68"/>
    </location>
</feature>
<dbReference type="RefSeq" id="WP_199386137.1">
    <property type="nucleotide sequence ID" value="NZ_JAEMHM010000021.1"/>
</dbReference>
<dbReference type="Pfam" id="PF07690">
    <property type="entry name" value="MFS_1"/>
    <property type="match status" value="1"/>
</dbReference>
<feature type="transmembrane region" description="Helical" evidence="4">
    <location>
        <begin position="80"/>
        <end position="99"/>
    </location>
</feature>
<feature type="domain" description="Major facilitator superfamily (MFS) profile" evidence="5">
    <location>
        <begin position="9"/>
        <end position="405"/>
    </location>
</feature>
<feature type="transmembrane region" description="Helical" evidence="4">
    <location>
        <begin position="378"/>
        <end position="400"/>
    </location>
</feature>
<dbReference type="Gene3D" id="1.20.1250.20">
    <property type="entry name" value="MFS general substrate transporter like domains"/>
    <property type="match status" value="2"/>
</dbReference>
<evidence type="ECO:0000313" key="7">
    <source>
        <dbReference type="Proteomes" id="UP000636888"/>
    </source>
</evidence>
<organism evidence="6 7">
    <name type="scientific">Geomesophilobacter sediminis</name>
    <dbReference type="NCBI Taxonomy" id="2798584"/>
    <lineage>
        <taxon>Bacteria</taxon>
        <taxon>Pseudomonadati</taxon>
        <taxon>Thermodesulfobacteriota</taxon>
        <taxon>Desulfuromonadia</taxon>
        <taxon>Geobacterales</taxon>
        <taxon>Geobacteraceae</taxon>
        <taxon>Geomesophilobacter</taxon>
    </lineage>
</organism>
<evidence type="ECO:0000313" key="6">
    <source>
        <dbReference type="EMBL" id="MBJ6727224.1"/>
    </source>
</evidence>
<evidence type="ECO:0000256" key="1">
    <source>
        <dbReference type="ARBA" id="ARBA00022692"/>
    </source>
</evidence>
<dbReference type="InterPro" id="IPR011701">
    <property type="entry name" value="MFS"/>
</dbReference>
<feature type="transmembrane region" description="Helical" evidence="4">
    <location>
        <begin position="255"/>
        <end position="278"/>
    </location>
</feature>
<accession>A0A8J7M2C2</accession>
<sequence>MSSRHPENRRFLALAGSCVAIFWPGALAFGFPGVLAPYWMTMFHAGKGAIGNTLFFNLASLGIVMFFVGRWQERYGMRAMIMVGTVFLSLNMLTIAYAANLGMLYLWAFLNGAATCFIYTPAMTTVQRWFTRRRGLASGVINFTFGISAAIMSPLFHKMVASIGYVRMNLVVAVLALVCGLIAAPFTASPEQLKRPPALEPEAPDPLIPHHPSLSVRQCVRTRSFWFLWATWALQGAAGIGMVSLATTFGLSRGYAMPAAVLILTAFNTLSGFGRIIMGYLSDHVNRNRAMSVTFTAAGVAYLLLLQVSGLAGIMALAAVIGLAFGTLFSVSGPLAADCFGMRHFGAIIGLVFTAYGFFAGLLGATLSGYILDLTGGNFSIIFGYLSVCCFVAGVCIRFVTPPELEPDPDSAVVPARSSGNPS</sequence>
<dbReference type="SUPFAM" id="SSF103473">
    <property type="entry name" value="MFS general substrate transporter"/>
    <property type="match status" value="1"/>
</dbReference>
<feature type="transmembrane region" description="Helical" evidence="4">
    <location>
        <begin position="314"/>
        <end position="336"/>
    </location>
</feature>
<feature type="transmembrane region" description="Helical" evidence="4">
    <location>
        <begin position="225"/>
        <end position="249"/>
    </location>
</feature>
<feature type="transmembrane region" description="Helical" evidence="4">
    <location>
        <begin position="105"/>
        <end position="124"/>
    </location>
</feature>
<dbReference type="InterPro" id="IPR036259">
    <property type="entry name" value="MFS_trans_sf"/>
</dbReference>
<dbReference type="InterPro" id="IPR020846">
    <property type="entry name" value="MFS_dom"/>
</dbReference>
<gene>
    <name evidence="6" type="ORF">JFN93_21140</name>
</gene>
<proteinExistence type="predicted"/>
<dbReference type="PROSITE" id="PS50850">
    <property type="entry name" value="MFS"/>
    <property type="match status" value="1"/>
</dbReference>
<protein>
    <submittedName>
        <fullName evidence="6">MFS transporter</fullName>
    </submittedName>
</protein>
<feature type="transmembrane region" description="Helical" evidence="4">
    <location>
        <begin position="136"/>
        <end position="156"/>
    </location>
</feature>
<evidence type="ECO:0000256" key="3">
    <source>
        <dbReference type="ARBA" id="ARBA00023136"/>
    </source>
</evidence>
<dbReference type="PANTHER" id="PTHR11360">
    <property type="entry name" value="MONOCARBOXYLATE TRANSPORTER"/>
    <property type="match status" value="1"/>
</dbReference>
<keyword evidence="3 4" id="KW-0472">Membrane</keyword>
<dbReference type="Proteomes" id="UP000636888">
    <property type="component" value="Unassembled WGS sequence"/>
</dbReference>
<reference evidence="6" key="1">
    <citation type="submission" date="2020-12" db="EMBL/GenBank/DDBJ databases">
        <title>Geomonas sp. Red875, isolated from river sediment.</title>
        <authorList>
            <person name="Xu Z."/>
            <person name="Zhang Z."/>
            <person name="Masuda Y."/>
            <person name="Itoh H."/>
            <person name="Senoo K."/>
        </authorList>
    </citation>
    <scope>NUCLEOTIDE SEQUENCE</scope>
    <source>
        <strain evidence="6">Red875</strain>
    </source>
</reference>
<keyword evidence="7" id="KW-1185">Reference proteome</keyword>
<keyword evidence="1 4" id="KW-0812">Transmembrane</keyword>
<evidence type="ECO:0000256" key="2">
    <source>
        <dbReference type="ARBA" id="ARBA00022989"/>
    </source>
</evidence>
<dbReference type="AlphaFoldDB" id="A0A8J7M2C2"/>
<comment type="caution">
    <text evidence="6">The sequence shown here is derived from an EMBL/GenBank/DDBJ whole genome shotgun (WGS) entry which is preliminary data.</text>
</comment>
<dbReference type="EMBL" id="JAEMHM010000021">
    <property type="protein sequence ID" value="MBJ6727224.1"/>
    <property type="molecule type" value="Genomic_DNA"/>
</dbReference>
<evidence type="ECO:0000259" key="5">
    <source>
        <dbReference type="PROSITE" id="PS50850"/>
    </source>
</evidence>
<dbReference type="GO" id="GO:0022857">
    <property type="term" value="F:transmembrane transporter activity"/>
    <property type="evidence" value="ECO:0007669"/>
    <property type="project" value="InterPro"/>
</dbReference>
<dbReference type="InterPro" id="IPR050327">
    <property type="entry name" value="Proton-linked_MCT"/>
</dbReference>
<keyword evidence="2 4" id="KW-1133">Transmembrane helix</keyword>
<feature type="transmembrane region" description="Helical" evidence="4">
    <location>
        <begin position="168"/>
        <end position="188"/>
    </location>
</feature>